<proteinExistence type="predicted"/>
<dbReference type="SUPFAM" id="SSF50494">
    <property type="entry name" value="Trypsin-like serine proteases"/>
    <property type="match status" value="1"/>
</dbReference>
<dbReference type="InterPro" id="IPR009003">
    <property type="entry name" value="Peptidase_S1_PA"/>
</dbReference>
<dbReference type="PANTHER" id="PTHR24271:SF47">
    <property type="entry name" value="KALLIKREIN-1"/>
    <property type="match status" value="1"/>
</dbReference>
<dbReference type="AlphaFoldDB" id="A0A6P7HED2"/>
<keyword evidence="1" id="KW-1015">Disulfide bond</keyword>
<organism evidence="3 4">
    <name type="scientific">Parambassis ranga</name>
    <name type="common">Indian glassy fish</name>
    <dbReference type="NCBI Taxonomy" id="210632"/>
    <lineage>
        <taxon>Eukaryota</taxon>
        <taxon>Metazoa</taxon>
        <taxon>Chordata</taxon>
        <taxon>Craniata</taxon>
        <taxon>Vertebrata</taxon>
        <taxon>Euteleostomi</taxon>
        <taxon>Actinopterygii</taxon>
        <taxon>Neopterygii</taxon>
        <taxon>Teleostei</taxon>
        <taxon>Neoteleostei</taxon>
        <taxon>Acanthomorphata</taxon>
        <taxon>Ovalentaria</taxon>
        <taxon>Ambassidae</taxon>
        <taxon>Parambassis</taxon>
    </lineage>
</organism>
<dbReference type="Proteomes" id="UP000515145">
    <property type="component" value="Chromosome 1"/>
</dbReference>
<protein>
    <submittedName>
        <fullName evidence="4">Prostate-specific antigen-like</fullName>
    </submittedName>
</protein>
<dbReference type="PANTHER" id="PTHR24271">
    <property type="entry name" value="KALLIKREIN-RELATED"/>
    <property type="match status" value="1"/>
</dbReference>
<evidence type="ECO:0000259" key="2">
    <source>
        <dbReference type="SMART" id="SM00020"/>
    </source>
</evidence>
<sequence length="166" mass="18463">MCTTSVTVSTAVDLQKRIFGGKDCDPAQRAYHVRLVGESDGKRSLCGGSLIHEEWILTSAHCKKSKMYATVGSEPEVEIKRTVVYPDMTSCCCCYQIPQKSHPYIFQYITGDSGGGVVYNNMIYGIISGVGEYACELPALFLNVCFYTDWIKDILHKQSANNNIRI</sequence>
<dbReference type="InParanoid" id="A0A6P7HED2"/>
<evidence type="ECO:0000256" key="1">
    <source>
        <dbReference type="ARBA" id="ARBA00023157"/>
    </source>
</evidence>
<dbReference type="GO" id="GO:0006508">
    <property type="term" value="P:proteolysis"/>
    <property type="evidence" value="ECO:0007669"/>
    <property type="project" value="InterPro"/>
</dbReference>
<dbReference type="OrthoDB" id="6380398at2759"/>
<gene>
    <name evidence="4" type="primary">LOC114428280</name>
</gene>
<dbReference type="InterPro" id="IPR001254">
    <property type="entry name" value="Trypsin_dom"/>
</dbReference>
<accession>A0A6P7HED2</accession>
<dbReference type="InterPro" id="IPR043504">
    <property type="entry name" value="Peptidase_S1_PA_chymotrypsin"/>
</dbReference>
<dbReference type="GO" id="GO:0004252">
    <property type="term" value="F:serine-type endopeptidase activity"/>
    <property type="evidence" value="ECO:0007669"/>
    <property type="project" value="InterPro"/>
</dbReference>
<dbReference type="SMART" id="SM00020">
    <property type="entry name" value="Tryp_SPc"/>
    <property type="match status" value="1"/>
</dbReference>
<keyword evidence="3" id="KW-1185">Reference proteome</keyword>
<evidence type="ECO:0000313" key="3">
    <source>
        <dbReference type="Proteomes" id="UP000515145"/>
    </source>
</evidence>
<name>A0A6P7HED2_9TELE</name>
<dbReference type="Pfam" id="PF00089">
    <property type="entry name" value="Trypsin"/>
    <property type="match status" value="1"/>
</dbReference>
<dbReference type="RefSeq" id="XP_028252403.1">
    <property type="nucleotide sequence ID" value="XM_028396602.1"/>
</dbReference>
<reference evidence="4" key="1">
    <citation type="submission" date="2025-08" db="UniProtKB">
        <authorList>
            <consortium name="RefSeq"/>
        </authorList>
    </citation>
    <scope>IDENTIFICATION</scope>
</reference>
<evidence type="ECO:0000313" key="4">
    <source>
        <dbReference type="RefSeq" id="XP_028252403.1"/>
    </source>
</evidence>
<dbReference type="GeneID" id="114428280"/>
<dbReference type="Gene3D" id="2.40.10.10">
    <property type="entry name" value="Trypsin-like serine proteases"/>
    <property type="match status" value="2"/>
</dbReference>
<feature type="domain" description="Peptidase S1" evidence="2">
    <location>
        <begin position="17"/>
        <end position="151"/>
    </location>
</feature>